<name>C6TFR2_SOYBN</name>
<reference evidence="1" key="1">
    <citation type="submission" date="2009-08" db="EMBL/GenBank/DDBJ databases">
        <authorList>
            <person name="Cheung F."/>
            <person name="Xiao Y."/>
            <person name="Chan A."/>
            <person name="Moskal W."/>
            <person name="Town C.D."/>
        </authorList>
    </citation>
    <scope>NUCLEOTIDE SEQUENCE</scope>
</reference>
<dbReference type="AlphaFoldDB" id="C6TFR2"/>
<evidence type="ECO:0000313" key="1">
    <source>
        <dbReference type="EMBL" id="ACU20664.1"/>
    </source>
</evidence>
<accession>C6TFR2</accession>
<proteinExistence type="evidence at transcript level"/>
<sequence length="82" mass="9872">MGLVALEMEIVTPNILFLKNQKDQIKRERLWKNATDRTSMTKRKIIKYPAAWKEKQKRFKEATEYDITVQYPLQNQESTKRN</sequence>
<dbReference type="EMBL" id="BT096453">
    <property type="protein sequence ID" value="ACU20664.1"/>
    <property type="molecule type" value="mRNA"/>
</dbReference>
<organism evidence="1">
    <name type="scientific">Glycine max</name>
    <name type="common">Soybean</name>
    <name type="synonym">Glycine hispida</name>
    <dbReference type="NCBI Taxonomy" id="3847"/>
    <lineage>
        <taxon>Eukaryota</taxon>
        <taxon>Viridiplantae</taxon>
        <taxon>Streptophyta</taxon>
        <taxon>Embryophyta</taxon>
        <taxon>Tracheophyta</taxon>
        <taxon>Spermatophyta</taxon>
        <taxon>Magnoliopsida</taxon>
        <taxon>eudicotyledons</taxon>
        <taxon>Gunneridae</taxon>
        <taxon>Pentapetalae</taxon>
        <taxon>rosids</taxon>
        <taxon>fabids</taxon>
        <taxon>Fabales</taxon>
        <taxon>Fabaceae</taxon>
        <taxon>Papilionoideae</taxon>
        <taxon>50 kb inversion clade</taxon>
        <taxon>NPAAA clade</taxon>
        <taxon>indigoferoid/millettioid clade</taxon>
        <taxon>Phaseoleae</taxon>
        <taxon>Glycine</taxon>
        <taxon>Glycine subgen. Soja</taxon>
    </lineage>
</organism>
<protein>
    <submittedName>
        <fullName evidence="1">Uncharacterized protein</fullName>
    </submittedName>
</protein>